<keyword evidence="8 17" id="KW-0812">Transmembrane</keyword>
<evidence type="ECO:0000256" key="11">
    <source>
        <dbReference type="ARBA" id="ARBA00022989"/>
    </source>
</evidence>
<dbReference type="EMBL" id="KT164630">
    <property type="protein sequence ID" value="ALO64544.1"/>
    <property type="molecule type" value="Genomic_DNA"/>
</dbReference>
<evidence type="ECO:0000313" key="19">
    <source>
        <dbReference type="EMBL" id="ALO64544.1"/>
    </source>
</evidence>
<evidence type="ECO:0000256" key="9">
    <source>
        <dbReference type="ARBA" id="ARBA00022967"/>
    </source>
</evidence>
<evidence type="ECO:0000256" key="12">
    <source>
        <dbReference type="ARBA" id="ARBA00023027"/>
    </source>
</evidence>
<feature type="transmembrane region" description="Helical" evidence="17">
    <location>
        <begin position="289"/>
        <end position="310"/>
    </location>
</feature>
<dbReference type="GO" id="GO:0042773">
    <property type="term" value="P:ATP synthesis coupled electron transport"/>
    <property type="evidence" value="ECO:0007669"/>
    <property type="project" value="InterPro"/>
</dbReference>
<protein>
    <recommendedName>
        <fullName evidence="5 17">NADH-ubiquinone oxidoreductase chain 4</fullName>
        <ecNumber evidence="4 17">7.1.1.2</ecNumber>
    </recommendedName>
</protein>
<feature type="transmembrane region" description="Helical" evidence="17">
    <location>
        <begin position="101"/>
        <end position="119"/>
    </location>
</feature>
<dbReference type="GO" id="GO:0048039">
    <property type="term" value="F:ubiquinone binding"/>
    <property type="evidence" value="ECO:0007669"/>
    <property type="project" value="TreeGrafter"/>
</dbReference>
<dbReference type="InterPro" id="IPR003918">
    <property type="entry name" value="NADH_UbQ_OxRdtase"/>
</dbReference>
<evidence type="ECO:0000256" key="5">
    <source>
        <dbReference type="ARBA" id="ARBA00021006"/>
    </source>
</evidence>
<evidence type="ECO:0000256" key="3">
    <source>
        <dbReference type="ARBA" id="ARBA00009025"/>
    </source>
</evidence>
<comment type="similarity">
    <text evidence="3 17">Belongs to the complex I subunit 4 family.</text>
</comment>
<feature type="transmembrane region" description="Helical" evidence="17">
    <location>
        <begin position="54"/>
        <end position="71"/>
    </location>
</feature>
<dbReference type="PANTHER" id="PTHR43507">
    <property type="entry name" value="NADH-UBIQUINONE OXIDOREDUCTASE CHAIN 4"/>
    <property type="match status" value="1"/>
</dbReference>
<feature type="transmembrane region" description="Helical" evidence="17">
    <location>
        <begin position="131"/>
        <end position="150"/>
    </location>
</feature>
<keyword evidence="12 17" id="KW-0520">NAD</keyword>
<comment type="function">
    <text evidence="17">Core subunit of the mitochondrial membrane respiratory chain NADH dehydrogenase (Complex I) which catalyzes electron transfer from NADH through the respiratory chain, using ubiquinone as an electron acceptor. Essential for the catalytic activity and assembly of complex I.</text>
</comment>
<evidence type="ECO:0000256" key="2">
    <source>
        <dbReference type="ARBA" id="ARBA00004225"/>
    </source>
</evidence>
<keyword evidence="14 17" id="KW-0496">Mitochondrion</keyword>
<feature type="transmembrane region" description="Helical" evidence="17">
    <location>
        <begin position="264"/>
        <end position="283"/>
    </location>
</feature>
<proteinExistence type="inferred from homology"/>
<keyword evidence="7 17" id="KW-0679">Respiratory chain</keyword>
<dbReference type="AlphaFoldDB" id="A0A0S2LT89"/>
<feature type="domain" description="NADH:quinone oxidoreductase/Mrp antiporter transmembrane" evidence="18">
    <location>
        <begin position="97"/>
        <end position="378"/>
    </location>
</feature>
<keyword evidence="13 17" id="KW-0830">Ubiquinone</keyword>
<sequence>MNEMFMFLILIFSINNLNFLIMSNLMFLMSLLFLMNMSWIKWIFIFMNLSINNYSNYLILLMFWIFGMIFLNLNEYKINCLFMNLMLILLMMINFMSMDLLIFYFLYESSLLLIFYMIMEWGYTEDRIMSSFYLMFYTLIFSLPMLYLIFKILNMEGSMIFFFLELMNLMLDKFNYIYLLMSFLVKIPMYLFHGWLIKAHVEASFFSSMILASIMLKLGSYGMLRLILMFKFMLKNMMFFLMLINIFGLLILSILCLIQFDMKLIIALSSVIHMGIMMMGMLMEKKMGILGGLMMMISHGLVSSGLFYLVNMIYMQTNSRLIFINKGMICLMPSMSMMWFMMCVYNSGAPISLNMVSEIFLLMSLIYWCKYLFLFLIFYCLLSFIYSIYLFSFIQYGKIFYLTLNIYNSLLMNYLTLILHLLPLNLMILNLFF</sequence>
<dbReference type="PRINTS" id="PR01437">
    <property type="entry name" value="NUOXDRDTASE4"/>
</dbReference>
<feature type="transmembrane region" description="Helical" evidence="17">
    <location>
        <begin position="414"/>
        <end position="432"/>
    </location>
</feature>
<feature type="transmembrane region" description="Helical" evidence="17">
    <location>
        <begin position="7"/>
        <end position="34"/>
    </location>
</feature>
<dbReference type="Pfam" id="PF00361">
    <property type="entry name" value="Proton_antipo_M"/>
    <property type="match status" value="1"/>
</dbReference>
<evidence type="ECO:0000256" key="16">
    <source>
        <dbReference type="ARBA" id="ARBA00049551"/>
    </source>
</evidence>
<reference evidence="19" key="1">
    <citation type="submission" date="2015-06" db="EMBL/GenBank/DDBJ databases">
        <title>High-throughput detection of wild bee species with mitogenome skimming and resequencing (mt-S/R).</title>
        <authorList>
            <person name="Tang M."/>
            <person name="Hardman C."/>
            <person name="Ji Y."/>
            <person name="Meng G."/>
            <person name="Liu S."/>
            <person name="Tan M."/>
            <person name="Yang S."/>
            <person name="Yang C."/>
            <person name="Moss E."/>
            <person name="Nevard T."/>
            <person name="Potts S.G."/>
            <person name="Zhou X."/>
            <person name="Yu D.W."/>
        </authorList>
    </citation>
    <scope>NUCLEOTIDE SEQUENCE</scope>
</reference>
<feature type="transmembrane region" description="Helical" evidence="17">
    <location>
        <begin position="348"/>
        <end position="368"/>
    </location>
</feature>
<evidence type="ECO:0000256" key="4">
    <source>
        <dbReference type="ARBA" id="ARBA00012944"/>
    </source>
</evidence>
<feature type="transmembrane region" description="Helical" evidence="17">
    <location>
        <begin position="236"/>
        <end position="257"/>
    </location>
</feature>
<comment type="catalytic activity">
    <reaction evidence="16 17">
        <text>a ubiquinone + NADH + 5 H(+)(in) = a ubiquinol + NAD(+) + 4 H(+)(out)</text>
        <dbReference type="Rhea" id="RHEA:29091"/>
        <dbReference type="Rhea" id="RHEA-COMP:9565"/>
        <dbReference type="Rhea" id="RHEA-COMP:9566"/>
        <dbReference type="ChEBI" id="CHEBI:15378"/>
        <dbReference type="ChEBI" id="CHEBI:16389"/>
        <dbReference type="ChEBI" id="CHEBI:17976"/>
        <dbReference type="ChEBI" id="CHEBI:57540"/>
        <dbReference type="ChEBI" id="CHEBI:57945"/>
        <dbReference type="EC" id="7.1.1.2"/>
    </reaction>
</comment>
<comment type="subcellular location">
    <subcellularLocation>
        <location evidence="2 17">Mitochondrion membrane</location>
        <topology evidence="2 17">Multi-pass membrane protein</topology>
    </subcellularLocation>
</comment>
<keyword evidence="11 17" id="KW-1133">Transmembrane helix</keyword>
<evidence type="ECO:0000256" key="13">
    <source>
        <dbReference type="ARBA" id="ARBA00023075"/>
    </source>
</evidence>
<comment type="function">
    <text evidence="1">Core subunit of the mitochondrial membrane respiratory chain NADH dehydrogenase (Complex I) that is believed to belong to the minimal assembly required for catalysis. Complex I functions in the transfer of electrons from NADH to the respiratory chain. The immediate electron acceptor for the enzyme is believed to be ubiquinone.</text>
</comment>
<dbReference type="PANTHER" id="PTHR43507:SF20">
    <property type="entry name" value="NADH-UBIQUINONE OXIDOREDUCTASE CHAIN 4"/>
    <property type="match status" value="1"/>
</dbReference>
<accession>A0A0S2LT89</accession>
<dbReference type="GO" id="GO:0031966">
    <property type="term" value="C:mitochondrial membrane"/>
    <property type="evidence" value="ECO:0007669"/>
    <property type="project" value="UniProtKB-SubCell"/>
</dbReference>
<evidence type="ECO:0000256" key="10">
    <source>
        <dbReference type="ARBA" id="ARBA00022982"/>
    </source>
</evidence>
<gene>
    <name evidence="19" type="primary">ND4</name>
</gene>
<keyword evidence="15 17" id="KW-0472">Membrane</keyword>
<evidence type="ECO:0000256" key="14">
    <source>
        <dbReference type="ARBA" id="ARBA00023128"/>
    </source>
</evidence>
<keyword evidence="6 17" id="KW-0813">Transport</keyword>
<organism evidence="19">
    <name type="scientific">Bombus pascuorum</name>
    <name type="common">Common carder bumblebee</name>
    <name type="synonym">Apis pascuorum</name>
    <dbReference type="NCBI Taxonomy" id="65598"/>
    <lineage>
        <taxon>Eukaryota</taxon>
        <taxon>Metazoa</taxon>
        <taxon>Ecdysozoa</taxon>
        <taxon>Arthropoda</taxon>
        <taxon>Hexapoda</taxon>
        <taxon>Insecta</taxon>
        <taxon>Pterygota</taxon>
        <taxon>Neoptera</taxon>
        <taxon>Endopterygota</taxon>
        <taxon>Hymenoptera</taxon>
        <taxon>Apocrita</taxon>
        <taxon>Aculeata</taxon>
        <taxon>Apoidea</taxon>
        <taxon>Anthophila</taxon>
        <taxon>Apidae</taxon>
        <taxon>Bombus</taxon>
        <taxon>Thoracobombus</taxon>
    </lineage>
</organism>
<evidence type="ECO:0000256" key="17">
    <source>
        <dbReference type="RuleBase" id="RU003297"/>
    </source>
</evidence>
<evidence type="ECO:0000256" key="7">
    <source>
        <dbReference type="ARBA" id="ARBA00022660"/>
    </source>
</evidence>
<evidence type="ECO:0000256" key="1">
    <source>
        <dbReference type="ARBA" id="ARBA00003257"/>
    </source>
</evidence>
<evidence type="ECO:0000256" key="8">
    <source>
        <dbReference type="ARBA" id="ARBA00022692"/>
    </source>
</evidence>
<keyword evidence="9" id="KW-1278">Translocase</keyword>
<geneLocation type="mitochondrion" evidence="19"/>
<feature type="transmembrane region" description="Helical" evidence="17">
    <location>
        <begin position="176"/>
        <end position="197"/>
    </location>
</feature>
<keyword evidence="10 17" id="KW-0249">Electron transport</keyword>
<name>A0A0S2LT89_BOMPA</name>
<feature type="transmembrane region" description="Helical" evidence="17">
    <location>
        <begin position="322"/>
        <end position="342"/>
    </location>
</feature>
<evidence type="ECO:0000259" key="18">
    <source>
        <dbReference type="Pfam" id="PF00361"/>
    </source>
</evidence>
<feature type="transmembrane region" description="Helical" evidence="17">
    <location>
        <begin position="373"/>
        <end position="394"/>
    </location>
</feature>
<evidence type="ECO:0000256" key="6">
    <source>
        <dbReference type="ARBA" id="ARBA00022448"/>
    </source>
</evidence>
<dbReference type="GO" id="GO:0015990">
    <property type="term" value="P:electron transport coupled proton transport"/>
    <property type="evidence" value="ECO:0007669"/>
    <property type="project" value="TreeGrafter"/>
</dbReference>
<dbReference type="InterPro" id="IPR001750">
    <property type="entry name" value="ND/Mrp_TM"/>
</dbReference>
<dbReference type="GO" id="GO:0003954">
    <property type="term" value="F:NADH dehydrogenase activity"/>
    <property type="evidence" value="ECO:0007669"/>
    <property type="project" value="TreeGrafter"/>
</dbReference>
<evidence type="ECO:0000256" key="15">
    <source>
        <dbReference type="ARBA" id="ARBA00023136"/>
    </source>
</evidence>
<dbReference type="EC" id="7.1.1.2" evidence="4 17"/>
<feature type="transmembrane region" description="Helical" evidence="17">
    <location>
        <begin position="78"/>
        <end position="95"/>
    </location>
</feature>
<dbReference type="GO" id="GO:0008137">
    <property type="term" value="F:NADH dehydrogenase (ubiquinone) activity"/>
    <property type="evidence" value="ECO:0007669"/>
    <property type="project" value="UniProtKB-UniRule"/>
</dbReference>
<feature type="transmembrane region" description="Helical" evidence="17">
    <location>
        <begin position="209"/>
        <end position="230"/>
    </location>
</feature>